<dbReference type="SUPFAM" id="SSF51971">
    <property type="entry name" value="Nucleotide-binding domain"/>
    <property type="match status" value="1"/>
</dbReference>
<dbReference type="InterPro" id="IPR036188">
    <property type="entry name" value="FAD/NAD-bd_sf"/>
</dbReference>
<protein>
    <submittedName>
        <fullName evidence="2">Uncharacterized protein</fullName>
    </submittedName>
</protein>
<name>A0A382ETV8_9ZZZZ</name>
<proteinExistence type="predicted"/>
<dbReference type="Gene3D" id="3.50.50.60">
    <property type="entry name" value="FAD/NAD(P)-binding domain"/>
    <property type="match status" value="1"/>
</dbReference>
<dbReference type="InterPro" id="IPR042204">
    <property type="entry name" value="2Fe-2S-bd_N"/>
</dbReference>
<organism evidence="2">
    <name type="scientific">marine metagenome</name>
    <dbReference type="NCBI Taxonomy" id="408172"/>
    <lineage>
        <taxon>unclassified sequences</taxon>
        <taxon>metagenomes</taxon>
        <taxon>ecological metagenomes</taxon>
    </lineage>
</organism>
<evidence type="ECO:0000313" key="2">
    <source>
        <dbReference type="EMBL" id="SVB53371.1"/>
    </source>
</evidence>
<dbReference type="Gene3D" id="3.10.20.440">
    <property type="entry name" value="2Fe-2S iron-sulphur cluster binding domain, sarcosine oxidase, alpha subunit, N-terminal domain"/>
    <property type="match status" value="1"/>
</dbReference>
<dbReference type="GO" id="GO:0016491">
    <property type="term" value="F:oxidoreductase activity"/>
    <property type="evidence" value="ECO:0007669"/>
    <property type="project" value="UniProtKB-KW"/>
</dbReference>
<sequence>MRLPPPFGFSIDRTRVLSFEFEGREYTGYQGDTIASALIANGVWIIGRSFKYHRPRSLLSLDSLDANLLVAVNSEPNQPAESTPLADGMSITAQNYFGSLRRDLGVFIGLLSRFLPVGFYYRAFYRPRGIWNYWEKLIRALAGLGQIDRDHYWRRRPKKYDWTDVAVIGAGSEGCYAAKAAAEAGADVLLLDAKSVVCSTELDGVRIRQNCTVHGVYADGWIGASQSGILHKIR</sequence>
<keyword evidence="1" id="KW-0560">Oxidoreductase</keyword>
<accession>A0A382ETV8</accession>
<dbReference type="AlphaFoldDB" id="A0A382ETV8"/>
<dbReference type="Pfam" id="PF13510">
    <property type="entry name" value="Fer2_4"/>
    <property type="match status" value="1"/>
</dbReference>
<gene>
    <name evidence="2" type="ORF">METZ01_LOCUS206225</name>
</gene>
<evidence type="ECO:0000256" key="1">
    <source>
        <dbReference type="ARBA" id="ARBA00023002"/>
    </source>
</evidence>
<reference evidence="2" key="1">
    <citation type="submission" date="2018-05" db="EMBL/GenBank/DDBJ databases">
        <authorList>
            <person name="Lanie J.A."/>
            <person name="Ng W.-L."/>
            <person name="Kazmierczak K.M."/>
            <person name="Andrzejewski T.M."/>
            <person name="Davidsen T.M."/>
            <person name="Wayne K.J."/>
            <person name="Tettelin H."/>
            <person name="Glass J.I."/>
            <person name="Rusch D."/>
            <person name="Podicherti R."/>
            <person name="Tsui H.-C.T."/>
            <person name="Winkler M.E."/>
        </authorList>
    </citation>
    <scope>NUCLEOTIDE SEQUENCE</scope>
</reference>
<dbReference type="EMBL" id="UINC01045969">
    <property type="protein sequence ID" value="SVB53371.1"/>
    <property type="molecule type" value="Genomic_DNA"/>
</dbReference>
<feature type="non-terminal residue" evidence="2">
    <location>
        <position position="234"/>
    </location>
</feature>